<dbReference type="RefSeq" id="WP_377360282.1">
    <property type="nucleotide sequence ID" value="NZ_JBHTCM010000018.1"/>
</dbReference>
<keyword evidence="2" id="KW-0732">Signal</keyword>
<proteinExistence type="predicted"/>
<protein>
    <submittedName>
        <fullName evidence="3">Uncharacterized protein</fullName>
    </submittedName>
</protein>
<gene>
    <name evidence="3" type="ORF">ACFQPS_16330</name>
</gene>
<feature type="chain" id="PRO_5046046733" evidence="2">
    <location>
        <begin position="26"/>
        <end position="151"/>
    </location>
</feature>
<evidence type="ECO:0000256" key="2">
    <source>
        <dbReference type="SAM" id="SignalP"/>
    </source>
</evidence>
<reference evidence="4" key="1">
    <citation type="journal article" date="2019" name="Int. J. Syst. Evol. Microbiol.">
        <title>The Global Catalogue of Microorganisms (GCM) 10K type strain sequencing project: providing services to taxonomists for standard genome sequencing and annotation.</title>
        <authorList>
            <consortium name="The Broad Institute Genomics Platform"/>
            <consortium name="The Broad Institute Genome Sequencing Center for Infectious Disease"/>
            <person name="Wu L."/>
            <person name="Ma J."/>
        </authorList>
    </citation>
    <scope>NUCLEOTIDE SEQUENCE [LARGE SCALE GENOMIC DNA]</scope>
    <source>
        <strain evidence="4">CGMCC 1.16275</strain>
    </source>
</reference>
<accession>A0ABW2KXM9</accession>
<evidence type="ECO:0000256" key="1">
    <source>
        <dbReference type="SAM" id="MobiDB-lite"/>
    </source>
</evidence>
<sequence>MRPSLSIVTAAAALLVAATSFDAAAQADTGGNPLSLEEIARLAAGQQAPAAAAPTISCNRPKDPARPPLGAKATEAEMQAAQAAIKTFVTEAQGFQACVATAQREAYPRLTVMEYMALESLIGQMQARIEGYAAAFNEQVRVYRAAHPDKK</sequence>
<evidence type="ECO:0000313" key="4">
    <source>
        <dbReference type="Proteomes" id="UP001596456"/>
    </source>
</evidence>
<keyword evidence="4" id="KW-1185">Reference proteome</keyword>
<feature type="signal peptide" evidence="2">
    <location>
        <begin position="1"/>
        <end position="25"/>
    </location>
</feature>
<evidence type="ECO:0000313" key="3">
    <source>
        <dbReference type="EMBL" id="MFC7334737.1"/>
    </source>
</evidence>
<feature type="region of interest" description="Disordered" evidence="1">
    <location>
        <begin position="53"/>
        <end position="72"/>
    </location>
</feature>
<organism evidence="3 4">
    <name type="scientific">Rhodocista pekingensis</name>
    <dbReference type="NCBI Taxonomy" id="201185"/>
    <lineage>
        <taxon>Bacteria</taxon>
        <taxon>Pseudomonadati</taxon>
        <taxon>Pseudomonadota</taxon>
        <taxon>Alphaproteobacteria</taxon>
        <taxon>Rhodospirillales</taxon>
        <taxon>Azospirillaceae</taxon>
        <taxon>Rhodocista</taxon>
    </lineage>
</organism>
<name>A0ABW2KXM9_9PROT</name>
<dbReference type="EMBL" id="JBHTCM010000018">
    <property type="protein sequence ID" value="MFC7334737.1"/>
    <property type="molecule type" value="Genomic_DNA"/>
</dbReference>
<comment type="caution">
    <text evidence="3">The sequence shown here is derived from an EMBL/GenBank/DDBJ whole genome shotgun (WGS) entry which is preliminary data.</text>
</comment>
<dbReference type="Proteomes" id="UP001596456">
    <property type="component" value="Unassembled WGS sequence"/>
</dbReference>